<accession>A0A4S3THQ7</accession>
<feature type="domain" description="Halobacterial output" evidence="1">
    <location>
        <begin position="13"/>
        <end position="82"/>
    </location>
</feature>
<dbReference type="AlphaFoldDB" id="A0A4S3THQ7"/>
<evidence type="ECO:0000313" key="2">
    <source>
        <dbReference type="EMBL" id="THE63432.1"/>
    </source>
</evidence>
<dbReference type="Proteomes" id="UP000318864">
    <property type="component" value="Unassembled WGS sequence"/>
</dbReference>
<proteinExistence type="predicted"/>
<evidence type="ECO:0000313" key="3">
    <source>
        <dbReference type="Proteomes" id="UP000318864"/>
    </source>
</evidence>
<gene>
    <name evidence="2" type="ORF">D8Y22_18150</name>
</gene>
<dbReference type="InterPro" id="IPR040624">
    <property type="entry name" value="HalOD1"/>
</dbReference>
<name>A0A4S3THQ7_9EURY</name>
<protein>
    <recommendedName>
        <fullName evidence="1">Halobacterial output domain-containing protein</fullName>
    </recommendedName>
</protein>
<sequence length="84" mass="9422">MEFKSHSTPLDRKKRPSLRVVERVAEAEAVGPVELRPPLHDIVDSGALDHLFESARDRTLPGVATFRYRGYEVTVHADGRVALE</sequence>
<organism evidence="2 3">
    <name type="scientific">Salinadaptatus halalkaliphilus</name>
    <dbReference type="NCBI Taxonomy" id="2419781"/>
    <lineage>
        <taxon>Archaea</taxon>
        <taxon>Methanobacteriati</taxon>
        <taxon>Methanobacteriota</taxon>
        <taxon>Stenosarchaea group</taxon>
        <taxon>Halobacteria</taxon>
        <taxon>Halobacteriales</taxon>
        <taxon>Natrialbaceae</taxon>
        <taxon>Salinadaptatus</taxon>
    </lineage>
</organism>
<comment type="caution">
    <text evidence="2">The sequence shown here is derived from an EMBL/GenBank/DDBJ whole genome shotgun (WGS) entry which is preliminary data.</text>
</comment>
<keyword evidence="3" id="KW-1185">Reference proteome</keyword>
<reference evidence="2 3" key="1">
    <citation type="submission" date="2018-10" db="EMBL/GenBank/DDBJ databases">
        <title>Natronolimnobius sp. XQ-INN 246 isolated from Inner Mongolia Autonomous Region of China.</title>
        <authorList>
            <person name="Xue Q."/>
        </authorList>
    </citation>
    <scope>NUCLEOTIDE SEQUENCE [LARGE SCALE GENOMIC DNA]</scope>
    <source>
        <strain evidence="2 3">XQ-INN 246</strain>
    </source>
</reference>
<evidence type="ECO:0000259" key="1">
    <source>
        <dbReference type="Pfam" id="PF18545"/>
    </source>
</evidence>
<dbReference type="EMBL" id="RBZW01000059">
    <property type="protein sequence ID" value="THE63432.1"/>
    <property type="molecule type" value="Genomic_DNA"/>
</dbReference>
<dbReference type="Pfam" id="PF18545">
    <property type="entry name" value="HalOD1"/>
    <property type="match status" value="1"/>
</dbReference>